<gene>
    <name evidence="7" type="ORF">Ccrd_009196</name>
</gene>
<feature type="domain" description="BHLH" evidence="6">
    <location>
        <begin position="412"/>
        <end position="461"/>
    </location>
</feature>
<evidence type="ECO:0000256" key="4">
    <source>
        <dbReference type="ARBA" id="ARBA00023242"/>
    </source>
</evidence>
<dbReference type="PANTHER" id="PTHR46196">
    <property type="entry name" value="TRANSCRIPTION FACTOR BHLH155-LIKE ISOFORM X1-RELATED"/>
    <property type="match status" value="1"/>
</dbReference>
<evidence type="ECO:0000256" key="2">
    <source>
        <dbReference type="ARBA" id="ARBA00023015"/>
    </source>
</evidence>
<keyword evidence="3" id="KW-0804">Transcription</keyword>
<dbReference type="PROSITE" id="PS50888">
    <property type="entry name" value="BHLH"/>
    <property type="match status" value="1"/>
</dbReference>
<evidence type="ECO:0000313" key="7">
    <source>
        <dbReference type="EMBL" id="KVI12410.1"/>
    </source>
</evidence>
<dbReference type="Pfam" id="PF23176">
    <property type="entry name" value="bHLH_LHW"/>
    <property type="match status" value="1"/>
</dbReference>
<evidence type="ECO:0000259" key="6">
    <source>
        <dbReference type="PROSITE" id="PS50888"/>
    </source>
</evidence>
<dbReference type="EMBL" id="LEKV01000003">
    <property type="protein sequence ID" value="KVI12410.1"/>
    <property type="molecule type" value="Genomic_DNA"/>
</dbReference>
<comment type="caution">
    <text evidence="7">The sequence shown here is derived from an EMBL/GenBank/DDBJ whole genome shotgun (WGS) entry which is preliminary data.</text>
</comment>
<sequence>MGLGSLVPPTVGPPIKRRAGLRRKQAGRVGKKKMGGGELHQELKNLCVNSDWKYAVFWQLKHQSPMVLNWEDAYCDDKEKNDRLMSNWFDNMGHNSNQDLVRLAVARMSYRTYSIGEGVVGRVAGTCKHRWISGHQLVNRSWSSDEHFEGWKTQFAAGIRTVVVIAVVPHGVLQLGSLNTIAEDLKTVNHIREIFLELKSSFVGSVSGRFHKPVNNQDRTMENNRSKNTWSTVETINNHQERKNPLSDFIQSAPTNDENRNLFMPTTSDGQIETKESFKFPAGCELYEALGPAFYKQKNSFDWETMTTETITVDEILGGTSNSDLLTQRSGSEHLLEAVVAKVCCSDSDNKGSTSFGESVKPLQRLQPPSDLLTSGSVCYSFERFSSASVSRCSDQLDQRSQEPAKVGKKRARPGESCRPRPRDRQLIQDRIKELRQLVPSGSKCSIDSLLERTIKHMVFMQCITKHADKIDKCTEFKVRLRLPSCLSLAPSSQNLLVSKERGVYGQDQGSSWAMEVGNELEVCPIIVENMGVDGQMLVEMMCDEGVHFLEISEAIRTLGLTILKGVTDAYGDKTWMCFIVEGENNRSIHRMDILWPLVQILQSKMKA</sequence>
<comment type="subcellular location">
    <subcellularLocation>
        <location evidence="1">Nucleus</location>
    </subcellularLocation>
</comment>
<dbReference type="Gramene" id="KVI12410">
    <property type="protein sequence ID" value="KVI12410"/>
    <property type="gene ID" value="Ccrd_009196"/>
</dbReference>
<feature type="region of interest" description="Disordered" evidence="5">
    <location>
        <begin position="1"/>
        <end position="34"/>
    </location>
</feature>
<dbReference type="GO" id="GO:0003700">
    <property type="term" value="F:DNA-binding transcription factor activity"/>
    <property type="evidence" value="ECO:0007669"/>
    <property type="project" value="InterPro"/>
</dbReference>
<protein>
    <submittedName>
        <fullName evidence="7">Myc-type, basic helix-loop-helix (BHLH) domain-containing protein</fullName>
    </submittedName>
</protein>
<feature type="compositionally biased region" description="Basic residues" evidence="5">
    <location>
        <begin position="15"/>
        <end position="34"/>
    </location>
</feature>
<evidence type="ECO:0000256" key="3">
    <source>
        <dbReference type="ARBA" id="ARBA00023163"/>
    </source>
</evidence>
<feature type="region of interest" description="Disordered" evidence="5">
    <location>
        <begin position="395"/>
        <end position="423"/>
    </location>
</feature>
<dbReference type="InterPro" id="IPR011598">
    <property type="entry name" value="bHLH_dom"/>
</dbReference>
<accession>A0A103YNK7</accession>
<evidence type="ECO:0000313" key="8">
    <source>
        <dbReference type="Proteomes" id="UP000243975"/>
    </source>
</evidence>
<dbReference type="Pfam" id="PF14215">
    <property type="entry name" value="bHLH-MYC_N"/>
    <property type="match status" value="1"/>
</dbReference>
<keyword evidence="4" id="KW-0539">Nucleus</keyword>
<dbReference type="Proteomes" id="UP000243975">
    <property type="component" value="Unassembled WGS sequence"/>
</dbReference>
<evidence type="ECO:0000256" key="1">
    <source>
        <dbReference type="ARBA" id="ARBA00004123"/>
    </source>
</evidence>
<dbReference type="OMA" id="MPERRCE"/>
<keyword evidence="8" id="KW-1185">Reference proteome</keyword>
<keyword evidence="2" id="KW-0805">Transcription regulation</keyword>
<organism evidence="7 8">
    <name type="scientific">Cynara cardunculus var. scolymus</name>
    <name type="common">Globe artichoke</name>
    <name type="synonym">Cynara scolymus</name>
    <dbReference type="NCBI Taxonomy" id="59895"/>
    <lineage>
        <taxon>Eukaryota</taxon>
        <taxon>Viridiplantae</taxon>
        <taxon>Streptophyta</taxon>
        <taxon>Embryophyta</taxon>
        <taxon>Tracheophyta</taxon>
        <taxon>Spermatophyta</taxon>
        <taxon>Magnoliopsida</taxon>
        <taxon>eudicotyledons</taxon>
        <taxon>Gunneridae</taxon>
        <taxon>Pentapetalae</taxon>
        <taxon>asterids</taxon>
        <taxon>campanulids</taxon>
        <taxon>Asterales</taxon>
        <taxon>Asteraceae</taxon>
        <taxon>Carduoideae</taxon>
        <taxon>Cardueae</taxon>
        <taxon>Carduinae</taxon>
        <taxon>Cynara</taxon>
    </lineage>
</organism>
<feature type="compositionally biased region" description="Basic and acidic residues" evidence="5">
    <location>
        <begin position="413"/>
        <end position="423"/>
    </location>
</feature>
<dbReference type="InterPro" id="IPR043561">
    <property type="entry name" value="LHW-like"/>
</dbReference>
<reference evidence="7 8" key="1">
    <citation type="journal article" date="2016" name="Sci. Rep.">
        <title>The genome sequence of the outbreeding globe artichoke constructed de novo incorporating a phase-aware low-pass sequencing strategy of F1 progeny.</title>
        <authorList>
            <person name="Scaglione D."/>
            <person name="Reyes-Chin-Wo S."/>
            <person name="Acquadro A."/>
            <person name="Froenicke L."/>
            <person name="Portis E."/>
            <person name="Beitel C."/>
            <person name="Tirone M."/>
            <person name="Mauro R."/>
            <person name="Lo Monaco A."/>
            <person name="Mauromicale G."/>
            <person name="Faccioli P."/>
            <person name="Cattivelli L."/>
            <person name="Rieseberg L."/>
            <person name="Michelmore R."/>
            <person name="Lanteri S."/>
        </authorList>
    </citation>
    <scope>NUCLEOTIDE SEQUENCE [LARGE SCALE GENOMIC DNA]</scope>
    <source>
        <strain evidence="7">2C</strain>
    </source>
</reference>
<dbReference type="GO" id="GO:0046983">
    <property type="term" value="F:protein dimerization activity"/>
    <property type="evidence" value="ECO:0007669"/>
    <property type="project" value="InterPro"/>
</dbReference>
<dbReference type="InterPro" id="IPR025610">
    <property type="entry name" value="MYC/MYB_N"/>
</dbReference>
<evidence type="ECO:0000256" key="5">
    <source>
        <dbReference type="SAM" id="MobiDB-lite"/>
    </source>
</evidence>
<dbReference type="STRING" id="59895.A0A103YNK7"/>
<proteinExistence type="predicted"/>
<name>A0A103YNK7_CYNCS</name>
<dbReference type="AlphaFoldDB" id="A0A103YNK7"/>
<dbReference type="GO" id="GO:0005634">
    <property type="term" value="C:nucleus"/>
    <property type="evidence" value="ECO:0007669"/>
    <property type="project" value="UniProtKB-SubCell"/>
</dbReference>
<dbReference type="PANTHER" id="PTHR46196:SF24">
    <property type="entry name" value="MYC-TYPE, BASIC HELIX-LOOP-HELIX (BHLH) DOMAIN, TRANSCRIPTION FACTOR MYC_MYB N-TERMINAL-RELATED"/>
    <property type="match status" value="1"/>
</dbReference>